<dbReference type="PANTHER" id="PTHR45080:SF21">
    <property type="entry name" value="INACTIVE TYROSINE-PROTEIN KINASE 7"/>
    <property type="match status" value="1"/>
</dbReference>
<dbReference type="SMART" id="SM00409">
    <property type="entry name" value="IG"/>
    <property type="match status" value="7"/>
</dbReference>
<feature type="domain" description="Ig-like" evidence="1">
    <location>
        <begin position="426"/>
        <end position="504"/>
    </location>
</feature>
<dbReference type="PANTHER" id="PTHR45080">
    <property type="entry name" value="CONTACTIN 5"/>
    <property type="match status" value="1"/>
</dbReference>
<proteinExistence type="predicted"/>
<dbReference type="PROSITE" id="PS50835">
    <property type="entry name" value="IG_LIKE"/>
    <property type="match status" value="6"/>
</dbReference>
<evidence type="ECO:0000313" key="3">
    <source>
        <dbReference type="Proteomes" id="UP001159405"/>
    </source>
</evidence>
<accession>A0ABN8R5E6</accession>
<dbReference type="Pfam" id="PF07679">
    <property type="entry name" value="I-set"/>
    <property type="match status" value="1"/>
</dbReference>
<dbReference type="InterPro" id="IPR036179">
    <property type="entry name" value="Ig-like_dom_sf"/>
</dbReference>
<name>A0ABN8R5E6_9CNID</name>
<reference evidence="2 3" key="1">
    <citation type="submission" date="2022-05" db="EMBL/GenBank/DDBJ databases">
        <authorList>
            <consortium name="Genoscope - CEA"/>
            <person name="William W."/>
        </authorList>
    </citation>
    <scope>NUCLEOTIDE SEQUENCE [LARGE SCALE GENOMIC DNA]</scope>
</reference>
<dbReference type="Pfam" id="PF13927">
    <property type="entry name" value="Ig_3"/>
    <property type="match status" value="4"/>
</dbReference>
<sequence length="757" mass="81918">MLVNQSAIFLRGHAVSPLQVTVKYTSTLKYTLRSLRYMCVGLLTDRINNKLEKCNFINEHALNPEPQHQDSCSDPQQISLQPDWQMDDVIYGQANNGAVSDPEVQFCLSHRLQSTYAPTATTFTTGTPNNAVVQGTSVTLTCSANGYPAPVYTLKLGNTILVQNSATGTYDISNVQLNTHDGQVYSCEPSNAEGSGPPQSLTLTVHVLFRTVHHVLFALSFTVRPRFNPPQTLPTTKQIRNENQTMDYTCTAEAKPYASIRWMLNGQNLTNIAPYNITERISGPAASRLFTTFGYLNIKHLTWQQYGNFSCVAINDAGSVKQNTELEVRYRPVVQSPADHLKNLTLAEGETATFNCKTIGNPPTTAHKWQFKGNDLQGEACNNCPTTTLRIGSVERKDEGSYGCVGTNSLGDGPPAKAQLLIKRKPTIDYFPKSVYTINETNNITMVCGADGVPRPTITWKKMSSGRIVGEGEEFHIVAASKTDDGVYICFAQNELGDDSKGVTLQVQNKPQITFLTANQTANDGTDVSFFCRADAVPTPTAYNWFKNGVTIPSGPSGDFVNSGQELTVKNVKKDSAGRYSCSSTNIVGTGEEKSTFLAVNYAPQTVTVTPNPAVVKLSQSITLDCAADGYPVPAFSWQFNGAVVGGATQKTYALNNAKVEDADAPTATIYTTGNPNNAVVQGTSATLTCSANGYPAPVYTLKIGNSILFENSVTGTYDISNVQLNTHDGQVYSCEPSNAEGKGPTQSLTLTVHGKF</sequence>
<dbReference type="InterPro" id="IPR013783">
    <property type="entry name" value="Ig-like_fold"/>
</dbReference>
<dbReference type="InterPro" id="IPR007110">
    <property type="entry name" value="Ig-like_dom"/>
</dbReference>
<dbReference type="InterPro" id="IPR003599">
    <property type="entry name" value="Ig_sub"/>
</dbReference>
<dbReference type="Gene3D" id="2.60.40.10">
    <property type="entry name" value="Immunoglobulins"/>
    <property type="match status" value="7"/>
</dbReference>
<dbReference type="InterPro" id="IPR003598">
    <property type="entry name" value="Ig_sub2"/>
</dbReference>
<feature type="domain" description="Ig-like" evidence="1">
    <location>
        <begin position="511"/>
        <end position="599"/>
    </location>
</feature>
<feature type="domain" description="Ig-like" evidence="1">
    <location>
        <begin position="225"/>
        <end position="327"/>
    </location>
</feature>
<dbReference type="SUPFAM" id="SSF48726">
    <property type="entry name" value="Immunoglobulin"/>
    <property type="match status" value="6"/>
</dbReference>
<dbReference type="EMBL" id="CALNXK010000174">
    <property type="protein sequence ID" value="CAH3172595.1"/>
    <property type="molecule type" value="Genomic_DNA"/>
</dbReference>
<evidence type="ECO:0000259" key="1">
    <source>
        <dbReference type="PROSITE" id="PS50835"/>
    </source>
</evidence>
<keyword evidence="3" id="KW-1185">Reference proteome</keyword>
<feature type="domain" description="Ig-like" evidence="1">
    <location>
        <begin position="332"/>
        <end position="421"/>
    </location>
</feature>
<protein>
    <recommendedName>
        <fullName evidence="1">Ig-like domain-containing protein</fullName>
    </recommendedName>
</protein>
<feature type="domain" description="Ig-like" evidence="1">
    <location>
        <begin position="604"/>
        <end position="752"/>
    </location>
</feature>
<gene>
    <name evidence="2" type="ORF">PLOB_00013071</name>
</gene>
<evidence type="ECO:0000313" key="2">
    <source>
        <dbReference type="EMBL" id="CAH3172595.1"/>
    </source>
</evidence>
<dbReference type="Pfam" id="PF13895">
    <property type="entry name" value="Ig_2"/>
    <property type="match status" value="2"/>
</dbReference>
<dbReference type="InterPro" id="IPR013098">
    <property type="entry name" value="Ig_I-set"/>
</dbReference>
<feature type="domain" description="Ig-like" evidence="1">
    <location>
        <begin position="118"/>
        <end position="204"/>
    </location>
</feature>
<dbReference type="SMART" id="SM00408">
    <property type="entry name" value="IGc2"/>
    <property type="match status" value="7"/>
</dbReference>
<organism evidence="2 3">
    <name type="scientific">Porites lobata</name>
    <dbReference type="NCBI Taxonomy" id="104759"/>
    <lineage>
        <taxon>Eukaryota</taxon>
        <taxon>Metazoa</taxon>
        <taxon>Cnidaria</taxon>
        <taxon>Anthozoa</taxon>
        <taxon>Hexacorallia</taxon>
        <taxon>Scleractinia</taxon>
        <taxon>Fungiina</taxon>
        <taxon>Poritidae</taxon>
        <taxon>Porites</taxon>
    </lineage>
</organism>
<dbReference type="InterPro" id="IPR050958">
    <property type="entry name" value="Cell_Adh-Cytoskel_Orgn"/>
</dbReference>
<dbReference type="Proteomes" id="UP001159405">
    <property type="component" value="Unassembled WGS sequence"/>
</dbReference>
<comment type="caution">
    <text evidence="2">The sequence shown here is derived from an EMBL/GenBank/DDBJ whole genome shotgun (WGS) entry which is preliminary data.</text>
</comment>